<evidence type="ECO:0000313" key="18">
    <source>
        <dbReference type="Proteomes" id="UP000234626"/>
    </source>
</evidence>
<feature type="domain" description="Histidine kinase" evidence="15">
    <location>
        <begin position="249"/>
        <end position="460"/>
    </location>
</feature>
<dbReference type="Gene3D" id="1.10.287.130">
    <property type="match status" value="1"/>
</dbReference>
<keyword evidence="11 14" id="KW-1133">Transmembrane helix</keyword>
<feature type="domain" description="HAMP" evidence="16">
    <location>
        <begin position="188"/>
        <end position="241"/>
    </location>
</feature>
<comment type="subcellular location">
    <subcellularLocation>
        <location evidence="2 14">Cell inner membrane</location>
    </subcellularLocation>
</comment>
<keyword evidence="6 14" id="KW-0808">Transferase</keyword>
<dbReference type="OrthoDB" id="9809766at2"/>
<dbReference type="PROSITE" id="PS50109">
    <property type="entry name" value="HIS_KIN"/>
    <property type="match status" value="1"/>
</dbReference>
<accession>A0A2N5EM31</accession>
<dbReference type="PROSITE" id="PS50885">
    <property type="entry name" value="HAMP"/>
    <property type="match status" value="1"/>
</dbReference>
<keyword evidence="8 14" id="KW-0547">Nucleotide-binding</keyword>
<dbReference type="SMART" id="SM00387">
    <property type="entry name" value="HATPase_c"/>
    <property type="match status" value="1"/>
</dbReference>
<dbReference type="Pfam" id="PF02518">
    <property type="entry name" value="HATPase_c"/>
    <property type="match status" value="1"/>
</dbReference>
<evidence type="ECO:0000259" key="16">
    <source>
        <dbReference type="PROSITE" id="PS50885"/>
    </source>
</evidence>
<evidence type="ECO:0000256" key="1">
    <source>
        <dbReference type="ARBA" id="ARBA00000085"/>
    </source>
</evidence>
<name>A0A2N5EM31_9GAMM</name>
<dbReference type="GO" id="GO:0005524">
    <property type="term" value="F:ATP binding"/>
    <property type="evidence" value="ECO:0007669"/>
    <property type="project" value="UniProtKB-KW"/>
</dbReference>
<dbReference type="FunFam" id="1.10.287.130:FF:000001">
    <property type="entry name" value="Two-component sensor histidine kinase"/>
    <property type="match status" value="1"/>
</dbReference>
<dbReference type="Pfam" id="PF00672">
    <property type="entry name" value="HAMP"/>
    <property type="match status" value="1"/>
</dbReference>
<comment type="function">
    <text evidence="14">Member of a two-component regulatory system.</text>
</comment>
<evidence type="ECO:0000256" key="13">
    <source>
        <dbReference type="ARBA" id="ARBA00023136"/>
    </source>
</evidence>
<evidence type="ECO:0000256" key="9">
    <source>
        <dbReference type="ARBA" id="ARBA00022777"/>
    </source>
</evidence>
<dbReference type="RefSeq" id="WP_072926001.1">
    <property type="nucleotide sequence ID" value="NZ_JAWJZE010000022.1"/>
</dbReference>
<keyword evidence="9 14" id="KW-0418">Kinase</keyword>
<evidence type="ECO:0000256" key="3">
    <source>
        <dbReference type="ARBA" id="ARBA00022475"/>
    </source>
</evidence>
<evidence type="ECO:0000259" key="15">
    <source>
        <dbReference type="PROSITE" id="PS50109"/>
    </source>
</evidence>
<keyword evidence="7 14" id="KW-0812">Transmembrane</keyword>
<dbReference type="AlphaFoldDB" id="A0A2N5EM31"/>
<proteinExistence type="predicted"/>
<dbReference type="InterPro" id="IPR050428">
    <property type="entry name" value="TCS_sensor_his_kinase"/>
</dbReference>
<dbReference type="SMART" id="SM00388">
    <property type="entry name" value="HisKA"/>
    <property type="match status" value="1"/>
</dbReference>
<evidence type="ECO:0000256" key="14">
    <source>
        <dbReference type="RuleBase" id="RU364088"/>
    </source>
</evidence>
<dbReference type="PANTHER" id="PTHR45436:SF3">
    <property type="entry name" value="SENSOR HISTIDINE KINASE HPRS"/>
    <property type="match status" value="1"/>
</dbReference>
<dbReference type="InterPro" id="IPR036097">
    <property type="entry name" value="HisK_dim/P_sf"/>
</dbReference>
<dbReference type="EMBL" id="PJZK01000011">
    <property type="protein sequence ID" value="PLR48854.1"/>
    <property type="molecule type" value="Genomic_DNA"/>
</dbReference>
<dbReference type="Proteomes" id="UP000234626">
    <property type="component" value="Unassembled WGS sequence"/>
</dbReference>
<keyword evidence="5" id="KW-0597">Phosphoprotein</keyword>
<evidence type="ECO:0000256" key="2">
    <source>
        <dbReference type="ARBA" id="ARBA00004533"/>
    </source>
</evidence>
<dbReference type="PANTHER" id="PTHR45436">
    <property type="entry name" value="SENSOR HISTIDINE KINASE YKOH"/>
    <property type="match status" value="1"/>
</dbReference>
<dbReference type="EC" id="2.7.13.3" evidence="14"/>
<evidence type="ECO:0000256" key="8">
    <source>
        <dbReference type="ARBA" id="ARBA00022741"/>
    </source>
</evidence>
<evidence type="ECO:0000256" key="4">
    <source>
        <dbReference type="ARBA" id="ARBA00022519"/>
    </source>
</evidence>
<dbReference type="Gene3D" id="3.30.565.10">
    <property type="entry name" value="Histidine kinase-like ATPase, C-terminal domain"/>
    <property type="match status" value="1"/>
</dbReference>
<dbReference type="InterPro" id="IPR003660">
    <property type="entry name" value="HAMP_dom"/>
</dbReference>
<organism evidence="17 18">
    <name type="scientific">Chimaeribacter arupi</name>
    <dbReference type="NCBI Taxonomy" id="2060066"/>
    <lineage>
        <taxon>Bacteria</taxon>
        <taxon>Pseudomonadati</taxon>
        <taxon>Pseudomonadota</taxon>
        <taxon>Gammaproteobacteria</taxon>
        <taxon>Enterobacterales</taxon>
        <taxon>Yersiniaceae</taxon>
        <taxon>Chimaeribacter</taxon>
    </lineage>
</organism>
<protein>
    <recommendedName>
        <fullName evidence="14">Sensor protein</fullName>
        <ecNumber evidence="14">2.7.13.3</ecNumber>
    </recommendedName>
</protein>
<dbReference type="InterPro" id="IPR004358">
    <property type="entry name" value="Sig_transdc_His_kin-like_C"/>
</dbReference>
<keyword evidence="4 14" id="KW-0997">Cell inner membrane</keyword>
<dbReference type="Gene3D" id="6.10.340.10">
    <property type="match status" value="1"/>
</dbReference>
<feature type="transmembrane region" description="Helical" evidence="14">
    <location>
        <begin position="164"/>
        <end position="187"/>
    </location>
</feature>
<dbReference type="InterPro" id="IPR006290">
    <property type="entry name" value="CztS_silS_copS"/>
</dbReference>
<keyword evidence="12 14" id="KW-0902">Two-component regulatory system</keyword>
<keyword evidence="10 14" id="KW-0067">ATP-binding</keyword>
<evidence type="ECO:0000256" key="5">
    <source>
        <dbReference type="ARBA" id="ARBA00022553"/>
    </source>
</evidence>
<dbReference type="SMART" id="SM00304">
    <property type="entry name" value="HAMP"/>
    <property type="match status" value="1"/>
</dbReference>
<dbReference type="Pfam" id="PF00512">
    <property type="entry name" value="HisKA"/>
    <property type="match status" value="1"/>
</dbReference>
<dbReference type="InterPro" id="IPR003594">
    <property type="entry name" value="HATPase_dom"/>
</dbReference>
<dbReference type="SUPFAM" id="SSF55874">
    <property type="entry name" value="ATPase domain of HSP90 chaperone/DNA topoisomerase II/histidine kinase"/>
    <property type="match status" value="1"/>
</dbReference>
<feature type="transmembrane region" description="Helical" evidence="14">
    <location>
        <begin position="12"/>
        <end position="31"/>
    </location>
</feature>
<keyword evidence="13 14" id="KW-0472">Membrane</keyword>
<keyword evidence="18" id="KW-1185">Reference proteome</keyword>
<comment type="caution">
    <text evidence="17">The sequence shown here is derived from an EMBL/GenBank/DDBJ whole genome shotgun (WGS) entry which is preliminary data.</text>
</comment>
<dbReference type="InterPro" id="IPR003661">
    <property type="entry name" value="HisK_dim/P_dom"/>
</dbReference>
<gene>
    <name evidence="17" type="ORF">CYR34_11975</name>
</gene>
<dbReference type="SUPFAM" id="SSF47384">
    <property type="entry name" value="Homodimeric domain of signal transducing histidine kinase"/>
    <property type="match status" value="1"/>
</dbReference>
<reference evidence="17 18" key="1">
    <citation type="submission" date="2017-12" db="EMBL/GenBank/DDBJ databases">
        <title>Characterization of six clinical isolates of Enterochimera gen. nov., a novel genus of the Yersiniaciae family and the three species Enterochimera arupensis sp. nov., Enterochimera coloradensis sp. nov, and Enterochimera californica sp. nov.</title>
        <authorList>
            <person name="Rossi A."/>
            <person name="Fisher M."/>
        </authorList>
    </citation>
    <scope>NUCLEOTIDE SEQUENCE [LARGE SCALE GENOMIC DNA]</scope>
    <source>
        <strain evidence="17 18">2016Iso1</strain>
    </source>
</reference>
<evidence type="ECO:0000256" key="6">
    <source>
        <dbReference type="ARBA" id="ARBA00022679"/>
    </source>
</evidence>
<evidence type="ECO:0000256" key="11">
    <source>
        <dbReference type="ARBA" id="ARBA00022989"/>
    </source>
</evidence>
<dbReference type="GO" id="GO:0000155">
    <property type="term" value="F:phosphorelay sensor kinase activity"/>
    <property type="evidence" value="ECO:0007669"/>
    <property type="project" value="InterPro"/>
</dbReference>
<comment type="catalytic activity">
    <reaction evidence="1 14">
        <text>ATP + protein L-histidine = ADP + protein N-phospho-L-histidine.</text>
        <dbReference type="EC" id="2.7.13.3"/>
    </reaction>
</comment>
<evidence type="ECO:0000313" key="17">
    <source>
        <dbReference type="EMBL" id="PLR48854.1"/>
    </source>
</evidence>
<dbReference type="InterPro" id="IPR036890">
    <property type="entry name" value="HATPase_C_sf"/>
</dbReference>
<dbReference type="NCBIfam" id="TIGR01386">
    <property type="entry name" value="cztS_silS_copS"/>
    <property type="match status" value="1"/>
</dbReference>
<dbReference type="GO" id="GO:0005886">
    <property type="term" value="C:plasma membrane"/>
    <property type="evidence" value="ECO:0007669"/>
    <property type="project" value="UniProtKB-SubCell"/>
</dbReference>
<dbReference type="SUPFAM" id="SSF158472">
    <property type="entry name" value="HAMP domain-like"/>
    <property type="match status" value="1"/>
</dbReference>
<dbReference type="CDD" id="cd00082">
    <property type="entry name" value="HisKA"/>
    <property type="match status" value="1"/>
</dbReference>
<evidence type="ECO:0000256" key="7">
    <source>
        <dbReference type="ARBA" id="ARBA00022692"/>
    </source>
</evidence>
<evidence type="ECO:0000256" key="12">
    <source>
        <dbReference type="ARBA" id="ARBA00023012"/>
    </source>
</evidence>
<dbReference type="InterPro" id="IPR005467">
    <property type="entry name" value="His_kinase_dom"/>
</dbReference>
<keyword evidence="3 14" id="KW-1003">Cell membrane</keyword>
<sequence length="460" mass="50819">MRPVSLTLRSTLLFALVASLVLSAVSLWLYGEMAQQLARRSEYQVIGRVQYFRHLLADNFPLSQLSQNPGLFENMMGNERDVIRFRLHHGATLINVNPSRLTLPPVAALAADQPPSLSAVHAVVTPDGVPVRYLVADVQLADGRVLEITAAHLMFNEQHLLAAFRWRLVGAVLGAFTLIALLGYLVLRRGLRPLRRMAREMASIHPASLSHRLSEQDAPPELRRMTRAFNAMLDRLDEGYQRLTQFSADLAHEIRTPVNALMGHCQVALYQPRSAAEYEMLLESNMEELERISRMVENILFLARASHAQSVVKPVALALAQEAGRICDYFEGVAAERGMTLGYHGDAHITADALMVQRALSNLVANAIRYGEPESDIRLTIAPQAGGVALHVDNRGAPIPQAQQAKLFDRFYRADAARSDGAANGLGLAIVRAIMELHHGSVTPDCTLPGRVRFTLWFPG</sequence>
<dbReference type="PRINTS" id="PR00344">
    <property type="entry name" value="BCTRLSENSOR"/>
</dbReference>
<evidence type="ECO:0000256" key="10">
    <source>
        <dbReference type="ARBA" id="ARBA00022840"/>
    </source>
</evidence>